<dbReference type="GO" id="GO:0005737">
    <property type="term" value="C:cytoplasm"/>
    <property type="evidence" value="ECO:0007669"/>
    <property type="project" value="TreeGrafter"/>
</dbReference>
<dbReference type="OrthoDB" id="306690at2759"/>
<dbReference type="AlphaFoldDB" id="A0A2U1LK71"/>
<evidence type="ECO:0000259" key="3">
    <source>
        <dbReference type="PROSITE" id="PS50882"/>
    </source>
</evidence>
<dbReference type="PROSITE" id="PS50882">
    <property type="entry name" value="YTH"/>
    <property type="match status" value="1"/>
</dbReference>
<name>A0A2U1LK71_ARTAN</name>
<dbReference type="EMBL" id="PKPP01008963">
    <property type="protein sequence ID" value="PWA49381.1"/>
    <property type="molecule type" value="Genomic_DNA"/>
</dbReference>
<dbReference type="CDD" id="cd21134">
    <property type="entry name" value="YTH"/>
    <property type="match status" value="1"/>
</dbReference>
<dbReference type="GO" id="GO:1990247">
    <property type="term" value="F:N6-methyladenosine-containing RNA reader activity"/>
    <property type="evidence" value="ECO:0007669"/>
    <property type="project" value="UniProtKB-UniRule"/>
</dbReference>
<dbReference type="Pfam" id="PF04146">
    <property type="entry name" value="YTH"/>
    <property type="match status" value="1"/>
</dbReference>
<dbReference type="PANTHER" id="PTHR12357:SF92">
    <property type="entry name" value="YTH DOMAIN-CONTAINING FAMILY PROTEIN"/>
    <property type="match status" value="1"/>
</dbReference>
<feature type="compositionally biased region" description="Polar residues" evidence="2">
    <location>
        <begin position="546"/>
        <end position="557"/>
    </location>
</feature>
<accession>A0A2U1LK71</accession>
<feature type="domain" description="YTH" evidence="3">
    <location>
        <begin position="335"/>
        <end position="476"/>
    </location>
</feature>
<comment type="function">
    <text evidence="1">Specifically recognizes and binds N6-methyladenosine (m6A)-containing RNAs, and regulates mRNA stability. M6A is a modification present at internal sites of mRNAs and some non-coding RNAs and plays a role in mRNA stability and processing.</text>
</comment>
<organism evidence="4 5">
    <name type="scientific">Artemisia annua</name>
    <name type="common">Sweet wormwood</name>
    <dbReference type="NCBI Taxonomy" id="35608"/>
    <lineage>
        <taxon>Eukaryota</taxon>
        <taxon>Viridiplantae</taxon>
        <taxon>Streptophyta</taxon>
        <taxon>Embryophyta</taxon>
        <taxon>Tracheophyta</taxon>
        <taxon>Spermatophyta</taxon>
        <taxon>Magnoliopsida</taxon>
        <taxon>eudicotyledons</taxon>
        <taxon>Gunneridae</taxon>
        <taxon>Pentapetalae</taxon>
        <taxon>asterids</taxon>
        <taxon>campanulids</taxon>
        <taxon>Asterales</taxon>
        <taxon>Asteraceae</taxon>
        <taxon>Asteroideae</taxon>
        <taxon>Anthemideae</taxon>
        <taxon>Artemisiinae</taxon>
        <taxon>Artemisia</taxon>
    </lineage>
</organism>
<evidence type="ECO:0000313" key="5">
    <source>
        <dbReference type="Proteomes" id="UP000245207"/>
    </source>
</evidence>
<dbReference type="GO" id="GO:0003729">
    <property type="term" value="F:mRNA binding"/>
    <property type="evidence" value="ECO:0007669"/>
    <property type="project" value="UniProtKB-UniRule"/>
</dbReference>
<protein>
    <recommendedName>
        <fullName evidence="1">YTH domain-containing family protein</fullName>
    </recommendedName>
</protein>
<reference evidence="4 5" key="1">
    <citation type="journal article" date="2018" name="Mol. Plant">
        <title>The genome of Artemisia annua provides insight into the evolution of Asteraceae family and artemisinin biosynthesis.</title>
        <authorList>
            <person name="Shen Q."/>
            <person name="Zhang L."/>
            <person name="Liao Z."/>
            <person name="Wang S."/>
            <person name="Yan T."/>
            <person name="Shi P."/>
            <person name="Liu M."/>
            <person name="Fu X."/>
            <person name="Pan Q."/>
            <person name="Wang Y."/>
            <person name="Lv Z."/>
            <person name="Lu X."/>
            <person name="Zhang F."/>
            <person name="Jiang W."/>
            <person name="Ma Y."/>
            <person name="Chen M."/>
            <person name="Hao X."/>
            <person name="Li L."/>
            <person name="Tang Y."/>
            <person name="Lv G."/>
            <person name="Zhou Y."/>
            <person name="Sun X."/>
            <person name="Brodelius P.E."/>
            <person name="Rose J.K.C."/>
            <person name="Tang K."/>
        </authorList>
    </citation>
    <scope>NUCLEOTIDE SEQUENCE [LARGE SCALE GENOMIC DNA]</scope>
    <source>
        <strain evidence="5">cv. Huhao1</strain>
        <tissue evidence="4">Leaf</tissue>
    </source>
</reference>
<gene>
    <name evidence="4" type="ORF">CTI12_AA475350</name>
</gene>
<feature type="region of interest" description="Disordered" evidence="2">
    <location>
        <begin position="536"/>
        <end position="563"/>
    </location>
</feature>
<dbReference type="PANTHER" id="PTHR12357">
    <property type="entry name" value="YTH YT521-B HOMOLOGY DOMAIN-CONTAINING"/>
    <property type="match status" value="1"/>
</dbReference>
<dbReference type="InterPro" id="IPR045168">
    <property type="entry name" value="YTH_prot"/>
</dbReference>
<comment type="similarity">
    <text evidence="1">Belongs to the YTHDF family.</text>
</comment>
<dbReference type="STRING" id="35608.A0A2U1LK71"/>
<dbReference type="Proteomes" id="UP000245207">
    <property type="component" value="Unassembled WGS sequence"/>
</dbReference>
<keyword evidence="1" id="KW-0694">RNA-binding</keyword>
<keyword evidence="5" id="KW-1185">Reference proteome</keyword>
<dbReference type="InterPro" id="IPR007275">
    <property type="entry name" value="YTH_domain"/>
</dbReference>
<dbReference type="Gene3D" id="3.10.590.10">
    <property type="entry name" value="ph1033 like domains"/>
    <property type="match status" value="1"/>
</dbReference>
<feature type="compositionally biased region" description="Basic and acidic residues" evidence="2">
    <location>
        <begin position="536"/>
        <end position="545"/>
    </location>
</feature>
<proteinExistence type="inferred from homology"/>
<evidence type="ECO:0000256" key="2">
    <source>
        <dbReference type="SAM" id="MobiDB-lite"/>
    </source>
</evidence>
<comment type="caution">
    <text evidence="4">The sequence shown here is derived from an EMBL/GenBank/DDBJ whole genome shotgun (WGS) entry which is preliminary data.</text>
</comment>
<sequence>MYNEAAPEFVVDQSMYYPSATNYGYICTGLESPGDWDDHHRVFGVDGQNVQFVGTQTESLPYVYYTPGYGYAQSPYNPYNPYIPGAVMAADGSYVATQQYYMPSYENGTSSPAYYPMVVQPGLETYTSGTMDQYYDVSAASTTSRVDSSGVNSNSFSAAGAYPMNSRVASNQTNGFGKVTDGFKSNGGQTNKFAANVGVTSNSVSGPASSQMLQGRGAQATGNITNGRTASNHNQLKVTLPSANVVSNFGSSGNARVSVDKGRSKLPLVKVTNEVNGTPNALTEQNRGPRTTTSTAPLTVKAYSTRAGNSDAQGNITISMDQYNKDDFPIDYVNAKFFVIKSYSEDDVHKSIKYNVWSSTPNGNKKLNSAYEEAQKISVGDPKGCPIFLCFSVNASGQFCGVAEMTGPVDFHKDMDFWQQDKWSGSFSVKWHIIKDVPNPHFRHIILENNEHKPVTNSRDTQEIKYKKGLEVLKVFKSYTSKTSLLDDFMYYENRQKILQEEKARLLMKSYVTPVFVPVLHPPRKLNNFFDLASSGDEKSGKDNNLDTSDNKVSSDANGKPTEDDVLRFSSLAISPEQKETTVTGGGTSVSAVPTIGSDNVLTVGSMPVKVNGFAESSGFLTVGTIPLDPKALKVKEASASAEIGTKKG</sequence>
<evidence type="ECO:0000256" key="1">
    <source>
        <dbReference type="RuleBase" id="RU369095"/>
    </source>
</evidence>
<evidence type="ECO:0000313" key="4">
    <source>
        <dbReference type="EMBL" id="PWA49381.1"/>
    </source>
</evidence>
<dbReference type="GO" id="GO:0061157">
    <property type="term" value="P:mRNA destabilization"/>
    <property type="evidence" value="ECO:0007669"/>
    <property type="project" value="TreeGrafter"/>
</dbReference>